<keyword evidence="1" id="KW-0808">Transferase</keyword>
<dbReference type="Gene3D" id="3.40.50.880">
    <property type="match status" value="1"/>
</dbReference>
<dbReference type="InterPro" id="IPR011697">
    <property type="entry name" value="Peptidase_C26"/>
</dbReference>
<dbReference type="Pfam" id="PF07722">
    <property type="entry name" value="Peptidase_C26"/>
    <property type="match status" value="1"/>
</dbReference>
<name>A0A285QDF5_9SPHN</name>
<dbReference type="PROSITE" id="PS51273">
    <property type="entry name" value="GATASE_TYPE_1"/>
    <property type="match status" value="1"/>
</dbReference>
<dbReference type="RefSeq" id="WP_179640845.1">
    <property type="nucleotide sequence ID" value="NZ_OBMI01000001.1"/>
</dbReference>
<proteinExistence type="predicted"/>
<dbReference type="PANTHER" id="PTHR43235:SF1">
    <property type="entry name" value="GLUTAMINE AMIDOTRANSFERASE PB2B2.05-RELATED"/>
    <property type="match status" value="1"/>
</dbReference>
<protein>
    <submittedName>
        <fullName evidence="1">Putative glutamine amidotransferase</fullName>
    </submittedName>
</protein>
<evidence type="ECO:0000313" key="1">
    <source>
        <dbReference type="EMBL" id="SOB79514.1"/>
    </source>
</evidence>
<organism evidence="1 2">
    <name type="scientific">Sphingomonas guangdongensis</name>
    <dbReference type="NCBI Taxonomy" id="1141890"/>
    <lineage>
        <taxon>Bacteria</taxon>
        <taxon>Pseudomonadati</taxon>
        <taxon>Pseudomonadota</taxon>
        <taxon>Alphaproteobacteria</taxon>
        <taxon>Sphingomonadales</taxon>
        <taxon>Sphingomonadaceae</taxon>
        <taxon>Sphingomonas</taxon>
    </lineage>
</organism>
<dbReference type="Proteomes" id="UP000219494">
    <property type="component" value="Unassembled WGS sequence"/>
</dbReference>
<dbReference type="CDD" id="cd01745">
    <property type="entry name" value="GATase1_2"/>
    <property type="match status" value="1"/>
</dbReference>
<dbReference type="InterPro" id="IPR029062">
    <property type="entry name" value="Class_I_gatase-like"/>
</dbReference>
<dbReference type="GO" id="GO:0005829">
    <property type="term" value="C:cytosol"/>
    <property type="evidence" value="ECO:0007669"/>
    <property type="project" value="TreeGrafter"/>
</dbReference>
<keyword evidence="2" id="KW-1185">Reference proteome</keyword>
<dbReference type="GO" id="GO:0033969">
    <property type="term" value="F:gamma-glutamyl-gamma-aminobutyrate hydrolase activity"/>
    <property type="evidence" value="ECO:0007669"/>
    <property type="project" value="TreeGrafter"/>
</dbReference>
<dbReference type="GO" id="GO:0016740">
    <property type="term" value="F:transferase activity"/>
    <property type="evidence" value="ECO:0007669"/>
    <property type="project" value="UniProtKB-KW"/>
</dbReference>
<evidence type="ECO:0000313" key="2">
    <source>
        <dbReference type="Proteomes" id="UP000219494"/>
    </source>
</evidence>
<sequence>MREGGRRPIVGIMCGNEVANRPVQAVATRFLDPLKRFCDASVLLVPAATDAVDIAATAAVLDGLLLTGGRSHVSPRHYGDHAAPEPETVDPERDAVALALAERMIAGGKPVFGICRGLQEINVLFGGSLSTIAAAPRHHRGSWDDDYDALFRHRHLVELTAGGVLAAASGRRRLRVSSVHQQGIARLGGGLRVEALSAADGLVEAVRAPACGANVLAVQWHPEWDVDRCAGSRGFFTAFGAALSHQTTVQ</sequence>
<keyword evidence="1" id="KW-0315">Glutamine amidotransferase</keyword>
<accession>A0A285QDF5</accession>
<dbReference type="InterPro" id="IPR044668">
    <property type="entry name" value="PuuD-like"/>
</dbReference>
<dbReference type="GO" id="GO:0006598">
    <property type="term" value="P:polyamine catabolic process"/>
    <property type="evidence" value="ECO:0007669"/>
    <property type="project" value="TreeGrafter"/>
</dbReference>
<dbReference type="AlphaFoldDB" id="A0A285QDF5"/>
<reference evidence="1 2" key="1">
    <citation type="submission" date="2017-07" db="EMBL/GenBank/DDBJ databases">
        <authorList>
            <person name="Sun Z.S."/>
            <person name="Albrecht U."/>
            <person name="Echele G."/>
            <person name="Lee C.C."/>
        </authorList>
    </citation>
    <scope>NUCLEOTIDE SEQUENCE [LARGE SCALE GENOMIC DNA]</scope>
    <source>
        <strain evidence="1 2">CGMCC 1.12672</strain>
    </source>
</reference>
<dbReference type="PANTHER" id="PTHR43235">
    <property type="entry name" value="GLUTAMINE AMIDOTRANSFERASE PB2B2.05-RELATED"/>
    <property type="match status" value="1"/>
</dbReference>
<dbReference type="SUPFAM" id="SSF52317">
    <property type="entry name" value="Class I glutamine amidotransferase-like"/>
    <property type="match status" value="1"/>
</dbReference>
<dbReference type="EMBL" id="OBMI01000001">
    <property type="protein sequence ID" value="SOB79514.1"/>
    <property type="molecule type" value="Genomic_DNA"/>
</dbReference>
<gene>
    <name evidence="1" type="ORF">SAMN06297144_0593</name>
</gene>